<feature type="signal peptide" evidence="1">
    <location>
        <begin position="1"/>
        <end position="19"/>
    </location>
</feature>
<feature type="chain" id="PRO_5034051172" description="WAP domain-containing protein" evidence="1">
    <location>
        <begin position="20"/>
        <end position="91"/>
    </location>
</feature>
<dbReference type="GO" id="GO:0005576">
    <property type="term" value="C:extracellular region"/>
    <property type="evidence" value="ECO:0007669"/>
    <property type="project" value="InterPro"/>
</dbReference>
<dbReference type="GeneTree" id="ENSGT01150000289837"/>
<reference evidence="3" key="3">
    <citation type="submission" date="2025-09" db="UniProtKB">
        <authorList>
            <consortium name="Ensembl"/>
        </authorList>
    </citation>
    <scope>IDENTIFICATION</scope>
</reference>
<name>A0A8C6Q401_NOTFU</name>
<dbReference type="SUPFAM" id="SSF57256">
    <property type="entry name" value="Elafin-like"/>
    <property type="match status" value="1"/>
</dbReference>
<accession>A0A8C6Q401</accession>
<dbReference type="PROSITE" id="PS51390">
    <property type="entry name" value="WAP"/>
    <property type="match status" value="1"/>
</dbReference>
<dbReference type="Pfam" id="PF00095">
    <property type="entry name" value="WAP"/>
    <property type="match status" value="1"/>
</dbReference>
<evidence type="ECO:0000256" key="1">
    <source>
        <dbReference type="SAM" id="SignalP"/>
    </source>
</evidence>
<reference evidence="3" key="2">
    <citation type="submission" date="2025-08" db="UniProtKB">
        <authorList>
            <consortium name="Ensembl"/>
        </authorList>
    </citation>
    <scope>IDENTIFICATION</scope>
</reference>
<keyword evidence="4" id="KW-1185">Reference proteome</keyword>
<dbReference type="GO" id="GO:0030414">
    <property type="term" value="F:peptidase inhibitor activity"/>
    <property type="evidence" value="ECO:0007669"/>
    <property type="project" value="InterPro"/>
</dbReference>
<dbReference type="Gene3D" id="4.10.75.10">
    <property type="entry name" value="Elafin-like"/>
    <property type="match status" value="1"/>
</dbReference>
<dbReference type="SMART" id="SM00217">
    <property type="entry name" value="WAP"/>
    <property type="match status" value="1"/>
</dbReference>
<dbReference type="AlphaFoldDB" id="A0A8C6Q401"/>
<evidence type="ECO:0000259" key="2">
    <source>
        <dbReference type="PROSITE" id="PS51390"/>
    </source>
</evidence>
<proteinExistence type="predicted"/>
<reference evidence="3" key="1">
    <citation type="submission" date="2014-08" db="EMBL/GenBank/DDBJ databases">
        <authorList>
            <person name="Senf B."/>
            <person name="Petzold A."/>
            <person name="Downie B.R."/>
            <person name="Koch P."/>
            <person name="Platzer M."/>
        </authorList>
    </citation>
    <scope>NUCLEOTIDE SEQUENCE [LARGE SCALE GENOMIC DNA]</scope>
    <source>
        <strain evidence="3">GRZ</strain>
    </source>
</reference>
<feature type="domain" description="WAP" evidence="2">
    <location>
        <begin position="24"/>
        <end position="69"/>
    </location>
</feature>
<organism evidence="3 4">
    <name type="scientific">Nothobranchius furzeri</name>
    <name type="common">Turquoise killifish</name>
    <dbReference type="NCBI Taxonomy" id="105023"/>
    <lineage>
        <taxon>Eukaryota</taxon>
        <taxon>Metazoa</taxon>
        <taxon>Chordata</taxon>
        <taxon>Craniata</taxon>
        <taxon>Vertebrata</taxon>
        <taxon>Euteleostomi</taxon>
        <taxon>Actinopterygii</taxon>
        <taxon>Neopterygii</taxon>
        <taxon>Teleostei</taxon>
        <taxon>Neoteleostei</taxon>
        <taxon>Acanthomorphata</taxon>
        <taxon>Ovalentaria</taxon>
        <taxon>Atherinomorphae</taxon>
        <taxon>Cyprinodontiformes</taxon>
        <taxon>Nothobranchiidae</taxon>
        <taxon>Nothobranchius</taxon>
    </lineage>
</organism>
<protein>
    <recommendedName>
        <fullName evidence="2">WAP domain-containing protein</fullName>
    </recommendedName>
</protein>
<dbReference type="Proteomes" id="UP000694548">
    <property type="component" value="Chromosome sgr15"/>
</dbReference>
<sequence length="91" mass="10093">CISGCKNFLLIASFSPLFTMLDTKKGKPGECPVIFDTFDQAQKCHHDRDCPGNEKCCTYYHESVCAPPVSSKSELLHIQHFTPVGSLLDSK</sequence>
<dbReference type="InterPro" id="IPR008197">
    <property type="entry name" value="WAP_dom"/>
</dbReference>
<evidence type="ECO:0000313" key="4">
    <source>
        <dbReference type="Proteomes" id="UP000694548"/>
    </source>
</evidence>
<evidence type="ECO:0000313" key="3">
    <source>
        <dbReference type="Ensembl" id="ENSNFUP00015052474.1"/>
    </source>
</evidence>
<dbReference type="InterPro" id="IPR036645">
    <property type="entry name" value="Elafin-like_sf"/>
</dbReference>
<keyword evidence="1" id="KW-0732">Signal</keyword>
<dbReference type="Ensembl" id="ENSNFUT00015054715.1">
    <property type="protein sequence ID" value="ENSNFUP00015052474.1"/>
    <property type="gene ID" value="ENSNFUG00015024489.1"/>
</dbReference>